<feature type="compositionally biased region" description="Low complexity" evidence="1">
    <location>
        <begin position="97"/>
        <end position="112"/>
    </location>
</feature>
<gene>
    <name evidence="2" type="ORF">ILEXP_LOCUS49786</name>
</gene>
<protein>
    <submittedName>
        <fullName evidence="2">Uncharacterized protein</fullName>
    </submittedName>
</protein>
<comment type="caution">
    <text evidence="2">The sequence shown here is derived from an EMBL/GenBank/DDBJ whole genome shotgun (WGS) entry which is preliminary data.</text>
</comment>
<evidence type="ECO:0000313" key="3">
    <source>
        <dbReference type="Proteomes" id="UP001642360"/>
    </source>
</evidence>
<dbReference type="Proteomes" id="UP001642360">
    <property type="component" value="Unassembled WGS sequence"/>
</dbReference>
<proteinExistence type="predicted"/>
<evidence type="ECO:0000256" key="1">
    <source>
        <dbReference type="SAM" id="MobiDB-lite"/>
    </source>
</evidence>
<sequence>MRMSLANSIGHSVARVRPRKTISSAGSRMGGILEVIPSGVATHPGYSFEGLSHVSEVPLKPSIVAVAVAGVIYFDSDGGPSTLSSFRVLPSEDNAFSGSTSGSIKSSGPLRV</sequence>
<feature type="region of interest" description="Disordered" evidence="1">
    <location>
        <begin position="93"/>
        <end position="112"/>
    </location>
</feature>
<keyword evidence="3" id="KW-1185">Reference proteome</keyword>
<dbReference type="EMBL" id="CAUOFW020007613">
    <property type="protein sequence ID" value="CAK9179834.1"/>
    <property type="molecule type" value="Genomic_DNA"/>
</dbReference>
<name>A0ABC8UFS2_9AQUA</name>
<evidence type="ECO:0000313" key="2">
    <source>
        <dbReference type="EMBL" id="CAK9179834.1"/>
    </source>
</evidence>
<organism evidence="2 3">
    <name type="scientific">Ilex paraguariensis</name>
    <name type="common">yerba mate</name>
    <dbReference type="NCBI Taxonomy" id="185542"/>
    <lineage>
        <taxon>Eukaryota</taxon>
        <taxon>Viridiplantae</taxon>
        <taxon>Streptophyta</taxon>
        <taxon>Embryophyta</taxon>
        <taxon>Tracheophyta</taxon>
        <taxon>Spermatophyta</taxon>
        <taxon>Magnoliopsida</taxon>
        <taxon>eudicotyledons</taxon>
        <taxon>Gunneridae</taxon>
        <taxon>Pentapetalae</taxon>
        <taxon>asterids</taxon>
        <taxon>campanulids</taxon>
        <taxon>Aquifoliales</taxon>
        <taxon>Aquifoliaceae</taxon>
        <taxon>Ilex</taxon>
    </lineage>
</organism>
<dbReference type="AlphaFoldDB" id="A0ABC8UFS2"/>
<reference evidence="2 3" key="1">
    <citation type="submission" date="2024-02" db="EMBL/GenBank/DDBJ databases">
        <authorList>
            <person name="Vignale AGUSTIN F."/>
            <person name="Sosa J E."/>
            <person name="Modenutti C."/>
        </authorList>
    </citation>
    <scope>NUCLEOTIDE SEQUENCE [LARGE SCALE GENOMIC DNA]</scope>
</reference>
<accession>A0ABC8UFS2</accession>